<dbReference type="EMBL" id="CP036426">
    <property type="protein sequence ID" value="QDV32558.1"/>
    <property type="molecule type" value="Genomic_DNA"/>
</dbReference>
<feature type="signal peptide" evidence="1">
    <location>
        <begin position="1"/>
        <end position="20"/>
    </location>
</feature>
<dbReference type="RefSeq" id="WP_145266738.1">
    <property type="nucleotide sequence ID" value="NZ_CP036426.1"/>
</dbReference>
<keyword evidence="3" id="KW-1185">Reference proteome</keyword>
<feature type="chain" id="PRO_5021788628" evidence="1">
    <location>
        <begin position="21"/>
        <end position="383"/>
    </location>
</feature>
<dbReference type="Proteomes" id="UP000317835">
    <property type="component" value="Chromosome"/>
</dbReference>
<accession>A0A518GVH6</accession>
<gene>
    <name evidence="2" type="ORF">ElP_03920</name>
</gene>
<evidence type="ECO:0000313" key="3">
    <source>
        <dbReference type="Proteomes" id="UP000317835"/>
    </source>
</evidence>
<reference evidence="2 3" key="1">
    <citation type="submission" date="2019-02" db="EMBL/GenBank/DDBJ databases">
        <title>Deep-cultivation of Planctomycetes and their phenomic and genomic characterization uncovers novel biology.</title>
        <authorList>
            <person name="Wiegand S."/>
            <person name="Jogler M."/>
            <person name="Boedeker C."/>
            <person name="Pinto D."/>
            <person name="Vollmers J."/>
            <person name="Rivas-Marin E."/>
            <person name="Kohn T."/>
            <person name="Peeters S.H."/>
            <person name="Heuer A."/>
            <person name="Rast P."/>
            <person name="Oberbeckmann S."/>
            <person name="Bunk B."/>
            <person name="Jeske O."/>
            <person name="Meyerdierks A."/>
            <person name="Storesund J.E."/>
            <person name="Kallscheuer N."/>
            <person name="Luecker S."/>
            <person name="Lage O.M."/>
            <person name="Pohl T."/>
            <person name="Merkel B.J."/>
            <person name="Hornburger P."/>
            <person name="Mueller R.-W."/>
            <person name="Bruemmer F."/>
            <person name="Labrenz M."/>
            <person name="Spormann A.M."/>
            <person name="Op den Camp H."/>
            <person name="Overmann J."/>
            <person name="Amann R."/>
            <person name="Jetten M.S.M."/>
            <person name="Mascher T."/>
            <person name="Medema M.H."/>
            <person name="Devos D.P."/>
            <person name="Kaster A.-K."/>
            <person name="Ovreas L."/>
            <person name="Rohde M."/>
            <person name="Galperin M.Y."/>
            <person name="Jogler C."/>
        </authorList>
    </citation>
    <scope>NUCLEOTIDE SEQUENCE [LARGE SCALE GENOMIC DNA]</scope>
    <source>
        <strain evidence="2 3">ElP</strain>
    </source>
</reference>
<proteinExistence type="predicted"/>
<dbReference type="OrthoDB" id="213607at2"/>
<dbReference type="AlphaFoldDB" id="A0A518GVH6"/>
<keyword evidence="1" id="KW-0732">Signal</keyword>
<dbReference type="KEGG" id="tpla:ElP_03920"/>
<protein>
    <submittedName>
        <fullName evidence="2">Uncharacterized protein</fullName>
    </submittedName>
</protein>
<name>A0A518GVH6_9BACT</name>
<evidence type="ECO:0000313" key="2">
    <source>
        <dbReference type="EMBL" id="QDV32558.1"/>
    </source>
</evidence>
<evidence type="ECO:0000256" key="1">
    <source>
        <dbReference type="SAM" id="SignalP"/>
    </source>
</evidence>
<organism evidence="2 3">
    <name type="scientific">Tautonia plasticadhaerens</name>
    <dbReference type="NCBI Taxonomy" id="2527974"/>
    <lineage>
        <taxon>Bacteria</taxon>
        <taxon>Pseudomonadati</taxon>
        <taxon>Planctomycetota</taxon>
        <taxon>Planctomycetia</taxon>
        <taxon>Isosphaerales</taxon>
        <taxon>Isosphaeraceae</taxon>
        <taxon>Tautonia</taxon>
    </lineage>
</organism>
<sequence precursor="true">MNRRNPVVARLALGVLVASAWTDPSAARQGDGEDWARVVEDDRAITIETDLIEAVIPKNSPKHWMTGIEKGTFLDKTTGFREAGDGLMVIDWLMEPGSDAEWQEQVFAPDGDGVGRYTWFENETDPARREYALMAHGSSHRKRMVEGPQLCHRMKPVEPEVIRGDDFVAVRTTYRFEYAAPGRTPGSRWTQLIVFPKGERYFVLMDRVDSVNDSPELFLRNDTPGCVRHEQGDTFSEMYLSYLGGPDGVRIPSGEFFNPFPPDLKFGYRRDTHRVPEHFIRAYHLRDPETGADGPWLAGLTLDPSVVYEAWCSQRPGGIIVMIEEIHGRPTKAGESFSAAHVVGYFDDIEAMHEVYDRYEGHTGLVVDEGGWRLVGSTPTPGE</sequence>